<evidence type="ECO:0000313" key="2">
    <source>
        <dbReference type="EMBL" id="PIK39079.1"/>
    </source>
</evidence>
<protein>
    <submittedName>
        <fullName evidence="2">Putative RNA-directed DNA polymerase from mobile element jockey-like</fullName>
    </submittedName>
</protein>
<gene>
    <name evidence="2" type="ORF">BSL78_24086</name>
</gene>
<evidence type="ECO:0000313" key="3">
    <source>
        <dbReference type="Proteomes" id="UP000230750"/>
    </source>
</evidence>
<dbReference type="PANTHER" id="PTHR33332">
    <property type="entry name" value="REVERSE TRANSCRIPTASE DOMAIN-CONTAINING PROTEIN"/>
    <property type="match status" value="1"/>
</dbReference>
<proteinExistence type="predicted"/>
<reference evidence="2 3" key="1">
    <citation type="journal article" date="2017" name="PLoS Biol.">
        <title>The sea cucumber genome provides insights into morphological evolution and visceral regeneration.</title>
        <authorList>
            <person name="Zhang X."/>
            <person name="Sun L."/>
            <person name="Yuan J."/>
            <person name="Sun Y."/>
            <person name="Gao Y."/>
            <person name="Zhang L."/>
            <person name="Li S."/>
            <person name="Dai H."/>
            <person name="Hamel J.F."/>
            <person name="Liu C."/>
            <person name="Yu Y."/>
            <person name="Liu S."/>
            <person name="Lin W."/>
            <person name="Guo K."/>
            <person name="Jin S."/>
            <person name="Xu P."/>
            <person name="Storey K.B."/>
            <person name="Huan P."/>
            <person name="Zhang T."/>
            <person name="Zhou Y."/>
            <person name="Zhang J."/>
            <person name="Lin C."/>
            <person name="Li X."/>
            <person name="Xing L."/>
            <person name="Huo D."/>
            <person name="Sun M."/>
            <person name="Wang L."/>
            <person name="Mercier A."/>
            <person name="Li F."/>
            <person name="Yang H."/>
            <person name="Xiang J."/>
        </authorList>
    </citation>
    <scope>NUCLEOTIDE SEQUENCE [LARGE SCALE GENOMIC DNA]</scope>
    <source>
        <strain evidence="2">Shaxun</strain>
        <tissue evidence="2">Muscle</tissue>
    </source>
</reference>
<dbReference type="PROSITE" id="PS50878">
    <property type="entry name" value="RT_POL"/>
    <property type="match status" value="1"/>
</dbReference>
<organism evidence="2 3">
    <name type="scientific">Stichopus japonicus</name>
    <name type="common">Sea cucumber</name>
    <dbReference type="NCBI Taxonomy" id="307972"/>
    <lineage>
        <taxon>Eukaryota</taxon>
        <taxon>Metazoa</taxon>
        <taxon>Echinodermata</taxon>
        <taxon>Eleutherozoa</taxon>
        <taxon>Echinozoa</taxon>
        <taxon>Holothuroidea</taxon>
        <taxon>Aspidochirotacea</taxon>
        <taxon>Aspidochirotida</taxon>
        <taxon>Stichopodidae</taxon>
        <taxon>Apostichopus</taxon>
    </lineage>
</organism>
<dbReference type="Pfam" id="PF00078">
    <property type="entry name" value="RVT_1"/>
    <property type="match status" value="1"/>
</dbReference>
<accession>A0A2G8JTP9</accession>
<name>A0A2G8JTP9_STIJA</name>
<dbReference type="InterPro" id="IPR000477">
    <property type="entry name" value="RT_dom"/>
</dbReference>
<dbReference type="EMBL" id="MRZV01001279">
    <property type="protein sequence ID" value="PIK39079.1"/>
    <property type="molecule type" value="Genomic_DNA"/>
</dbReference>
<dbReference type="AlphaFoldDB" id="A0A2G8JTP9"/>
<keyword evidence="2" id="KW-0548">Nucleotidyltransferase</keyword>
<keyword evidence="2" id="KW-0695">RNA-directed DNA polymerase</keyword>
<keyword evidence="2" id="KW-0808">Transferase</keyword>
<comment type="caution">
    <text evidence="2">The sequence shown here is derived from an EMBL/GenBank/DDBJ whole genome shotgun (WGS) entry which is preliminary data.</text>
</comment>
<feature type="domain" description="Reverse transcriptase" evidence="1">
    <location>
        <begin position="1"/>
        <end position="169"/>
    </location>
</feature>
<dbReference type="OrthoDB" id="6154697at2759"/>
<dbReference type="STRING" id="307972.A0A2G8JTP9"/>
<sequence length="361" mass="41499">MIIKDFAKAFDKVPHRRLLLKLDRYGIRGKALNWTEAFLTQRKQRVVIDGKCSEWVDVKSSVPQGTVTGPMDFLVFINDLPQNLTSSVKLFAGDCIVFRKVSGPEDAGMSQKDLDVLTAWQSKWQMAFNAQKCYVLRVTHSKSPKKFIYTLNNTELAEKKEYPYLGVTLTSNWSWNSHVNYTAAKANRTLGFIKRNLHSCSKQVKNLAYKSLVRPTMEYCGSVWDPSTKELKEKLESVQNRGARFVTADYRRTSSVSHMKQELKWEPLEERRRVTRVCILHQAQSGRLAIPTQTILRPVVRSSRHGSYIQIPCNKNCLKCSFMPKKLIDWNALPQHIKEIEDKNNFKAAVAQHYSQKPITA</sequence>
<dbReference type="GO" id="GO:0003964">
    <property type="term" value="F:RNA-directed DNA polymerase activity"/>
    <property type="evidence" value="ECO:0007669"/>
    <property type="project" value="UniProtKB-KW"/>
</dbReference>
<keyword evidence="3" id="KW-1185">Reference proteome</keyword>
<evidence type="ECO:0000259" key="1">
    <source>
        <dbReference type="PROSITE" id="PS50878"/>
    </source>
</evidence>
<dbReference type="Proteomes" id="UP000230750">
    <property type="component" value="Unassembled WGS sequence"/>
</dbReference>